<evidence type="ECO:0000313" key="9">
    <source>
        <dbReference type="Proteomes" id="UP001234343"/>
    </source>
</evidence>
<organism evidence="8 9">
    <name type="scientific">Alteromonas arenosi</name>
    <dbReference type="NCBI Taxonomy" id="3055817"/>
    <lineage>
        <taxon>Bacteria</taxon>
        <taxon>Pseudomonadati</taxon>
        <taxon>Pseudomonadota</taxon>
        <taxon>Gammaproteobacteria</taxon>
        <taxon>Alteromonadales</taxon>
        <taxon>Alteromonadaceae</taxon>
        <taxon>Alteromonas/Salinimonas group</taxon>
        <taxon>Alteromonas</taxon>
    </lineage>
</organism>
<proteinExistence type="inferred from homology"/>
<keyword evidence="6 7" id="KW-0414">Isoprene biosynthesis</keyword>
<dbReference type="EMBL" id="JAUCBP010000012">
    <property type="protein sequence ID" value="MDM7861667.1"/>
    <property type="molecule type" value="Genomic_DNA"/>
</dbReference>
<evidence type="ECO:0000256" key="1">
    <source>
        <dbReference type="ARBA" id="ARBA00001282"/>
    </source>
</evidence>
<comment type="similarity">
    <text evidence="3 7">Belongs to the IspD/TarI cytidylyltransferase family. IspD subfamily.</text>
</comment>
<dbReference type="InterPro" id="IPR001228">
    <property type="entry name" value="IspD"/>
</dbReference>
<evidence type="ECO:0000256" key="5">
    <source>
        <dbReference type="ARBA" id="ARBA00022695"/>
    </source>
</evidence>
<evidence type="ECO:0000256" key="3">
    <source>
        <dbReference type="ARBA" id="ARBA00009789"/>
    </source>
</evidence>
<gene>
    <name evidence="7 8" type="primary">ispD</name>
    <name evidence="8" type="ORF">QTP81_13785</name>
</gene>
<evidence type="ECO:0000256" key="7">
    <source>
        <dbReference type="HAMAP-Rule" id="MF_00108"/>
    </source>
</evidence>
<reference evidence="8 9" key="1">
    <citation type="submission" date="2023-06" db="EMBL/GenBank/DDBJ databases">
        <title>Alteromonas sp. ASW11-36 isolated from intertidal sand.</title>
        <authorList>
            <person name="Li Y."/>
        </authorList>
    </citation>
    <scope>NUCLEOTIDE SEQUENCE [LARGE SCALE GENOMIC DNA]</scope>
    <source>
        <strain evidence="8 9">ASW11-36</strain>
    </source>
</reference>
<dbReference type="SUPFAM" id="SSF53448">
    <property type="entry name" value="Nucleotide-diphospho-sugar transferases"/>
    <property type="match status" value="1"/>
</dbReference>
<dbReference type="PANTHER" id="PTHR32125">
    <property type="entry name" value="2-C-METHYL-D-ERYTHRITOL 4-PHOSPHATE CYTIDYLYLTRANSFERASE, CHLOROPLASTIC"/>
    <property type="match status" value="1"/>
</dbReference>
<sequence>MNELLPVVIPAAGVGKRMQADRPKQYLSLGGKTLLEQTLAQIAKHPSIGEIILVISPEDEYFGSLKTLDASRVTRVDGGTERVNSVLCGLQALTNKGYQADQWVLVHDAARPCITTADIESLLAIREQAYAGGILAFPVRDTMKQARHNSGPSIDTTVPRELLWHALTPQMFRLGELTQAIEQGLADGHPITDEASAMEHMGHNVKLVNGSPTNIKVTTPSDLDLAAFYLTAMQAVSDKAHNED</sequence>
<dbReference type="Pfam" id="PF01128">
    <property type="entry name" value="IspD"/>
    <property type="match status" value="1"/>
</dbReference>
<keyword evidence="5 7" id="KW-0548">Nucleotidyltransferase</keyword>
<dbReference type="InterPro" id="IPR018294">
    <property type="entry name" value="ISPD_synthase_CS"/>
</dbReference>
<dbReference type="GO" id="GO:0050518">
    <property type="term" value="F:2-C-methyl-D-erythritol 4-phosphate cytidylyltransferase activity"/>
    <property type="evidence" value="ECO:0007669"/>
    <property type="project" value="UniProtKB-EC"/>
</dbReference>
<dbReference type="InterPro" id="IPR029044">
    <property type="entry name" value="Nucleotide-diphossugar_trans"/>
</dbReference>
<feature type="site" description="Transition state stabilizer" evidence="7">
    <location>
        <position position="24"/>
    </location>
</feature>
<feature type="site" description="Positions MEP for the nucleophilic attack" evidence="7">
    <location>
        <position position="216"/>
    </location>
</feature>
<accession>A0ABT7SZQ0</accession>
<dbReference type="Proteomes" id="UP001234343">
    <property type="component" value="Unassembled WGS sequence"/>
</dbReference>
<protein>
    <recommendedName>
        <fullName evidence="7">2-C-methyl-D-erythritol 4-phosphate cytidylyltransferase</fullName>
        <ecNumber evidence="7">2.7.7.60</ecNumber>
    </recommendedName>
    <alternativeName>
        <fullName evidence="7">4-diphosphocytidyl-2C-methyl-D-erythritol synthase</fullName>
    </alternativeName>
    <alternativeName>
        <fullName evidence="7">MEP cytidylyltransferase</fullName>
        <shortName evidence="7">MCT</shortName>
    </alternativeName>
</protein>
<dbReference type="Gene3D" id="3.90.550.10">
    <property type="entry name" value="Spore Coat Polysaccharide Biosynthesis Protein SpsA, Chain A"/>
    <property type="match status" value="1"/>
</dbReference>
<dbReference type="PROSITE" id="PS01295">
    <property type="entry name" value="ISPD"/>
    <property type="match status" value="1"/>
</dbReference>
<keyword evidence="9" id="KW-1185">Reference proteome</keyword>
<dbReference type="InterPro" id="IPR034683">
    <property type="entry name" value="IspD/TarI"/>
</dbReference>
<evidence type="ECO:0000313" key="8">
    <source>
        <dbReference type="EMBL" id="MDM7861667.1"/>
    </source>
</evidence>
<keyword evidence="4 7" id="KW-0808">Transferase</keyword>
<dbReference type="InterPro" id="IPR050088">
    <property type="entry name" value="IspD/TarI_cytidylyltransf_bact"/>
</dbReference>
<dbReference type="EC" id="2.7.7.60" evidence="7"/>
<evidence type="ECO:0000256" key="4">
    <source>
        <dbReference type="ARBA" id="ARBA00022679"/>
    </source>
</evidence>
<dbReference type="NCBIfam" id="TIGR00453">
    <property type="entry name" value="ispD"/>
    <property type="match status" value="1"/>
</dbReference>
<dbReference type="HAMAP" id="MF_00108">
    <property type="entry name" value="IspD"/>
    <property type="match status" value="1"/>
</dbReference>
<evidence type="ECO:0000256" key="6">
    <source>
        <dbReference type="ARBA" id="ARBA00023229"/>
    </source>
</evidence>
<comment type="caution">
    <text evidence="8">The sequence shown here is derived from an EMBL/GenBank/DDBJ whole genome shotgun (WGS) entry which is preliminary data.</text>
</comment>
<comment type="function">
    <text evidence="7">Catalyzes the formation of 4-diphosphocytidyl-2-C-methyl-D-erythritol from CTP and 2-C-methyl-D-erythritol 4-phosphate (MEP).</text>
</comment>
<dbReference type="CDD" id="cd02516">
    <property type="entry name" value="CDP-ME_synthetase"/>
    <property type="match status" value="1"/>
</dbReference>
<feature type="site" description="Positions MEP for the nucleophilic attack" evidence="7">
    <location>
        <position position="160"/>
    </location>
</feature>
<dbReference type="RefSeq" id="WP_289366312.1">
    <property type="nucleotide sequence ID" value="NZ_JAUCBP010000012.1"/>
</dbReference>
<feature type="site" description="Transition state stabilizer" evidence="7">
    <location>
        <position position="17"/>
    </location>
</feature>
<comment type="catalytic activity">
    <reaction evidence="1 7">
        <text>2-C-methyl-D-erythritol 4-phosphate + CTP + H(+) = 4-CDP-2-C-methyl-D-erythritol + diphosphate</text>
        <dbReference type="Rhea" id="RHEA:13429"/>
        <dbReference type="ChEBI" id="CHEBI:15378"/>
        <dbReference type="ChEBI" id="CHEBI:33019"/>
        <dbReference type="ChEBI" id="CHEBI:37563"/>
        <dbReference type="ChEBI" id="CHEBI:57823"/>
        <dbReference type="ChEBI" id="CHEBI:58262"/>
        <dbReference type="EC" id="2.7.7.60"/>
    </reaction>
</comment>
<evidence type="ECO:0000256" key="2">
    <source>
        <dbReference type="ARBA" id="ARBA00004787"/>
    </source>
</evidence>
<dbReference type="PANTHER" id="PTHR32125:SF4">
    <property type="entry name" value="2-C-METHYL-D-ERYTHRITOL 4-PHOSPHATE CYTIDYLYLTRANSFERASE, CHLOROPLASTIC"/>
    <property type="match status" value="1"/>
</dbReference>
<comment type="pathway">
    <text evidence="2 7">Isoprenoid biosynthesis; isopentenyl diphosphate biosynthesis via DXP pathway; isopentenyl diphosphate from 1-deoxy-D-xylulose 5-phosphate: step 2/6.</text>
</comment>
<name>A0ABT7SZQ0_9ALTE</name>